<dbReference type="Proteomes" id="UP000037460">
    <property type="component" value="Unassembled WGS sequence"/>
</dbReference>
<evidence type="ECO:0000256" key="3">
    <source>
        <dbReference type="ARBA" id="ARBA00022475"/>
    </source>
</evidence>
<feature type="repeat" description="ANK" evidence="12">
    <location>
        <begin position="93"/>
        <end position="125"/>
    </location>
</feature>
<organism evidence="16 17">
    <name type="scientific">Chrysochromulina tobinii</name>
    <dbReference type="NCBI Taxonomy" id="1460289"/>
    <lineage>
        <taxon>Eukaryota</taxon>
        <taxon>Haptista</taxon>
        <taxon>Haptophyta</taxon>
        <taxon>Prymnesiophyceae</taxon>
        <taxon>Prymnesiales</taxon>
        <taxon>Chrysochromulinaceae</taxon>
        <taxon>Chrysochromulina</taxon>
    </lineage>
</organism>
<dbReference type="PROSITE" id="PS50297">
    <property type="entry name" value="ANK_REP_REGION"/>
    <property type="match status" value="2"/>
</dbReference>
<feature type="region of interest" description="Disordered" evidence="13">
    <location>
        <begin position="1178"/>
        <end position="1200"/>
    </location>
</feature>
<feature type="compositionally biased region" description="Basic and acidic residues" evidence="13">
    <location>
        <begin position="1"/>
        <end position="10"/>
    </location>
</feature>
<evidence type="ECO:0000256" key="12">
    <source>
        <dbReference type="PROSITE-ProRule" id="PRU00023"/>
    </source>
</evidence>
<feature type="transmembrane region" description="Helical" evidence="14">
    <location>
        <begin position="751"/>
        <end position="774"/>
    </location>
</feature>
<keyword evidence="4" id="KW-0109">Calcium transport</keyword>
<dbReference type="GO" id="GO:0098703">
    <property type="term" value="P:calcium ion import across plasma membrane"/>
    <property type="evidence" value="ECO:0007669"/>
    <property type="project" value="TreeGrafter"/>
</dbReference>
<evidence type="ECO:0000313" key="16">
    <source>
        <dbReference type="EMBL" id="KOO26331.1"/>
    </source>
</evidence>
<evidence type="ECO:0000256" key="8">
    <source>
        <dbReference type="ARBA" id="ARBA00022989"/>
    </source>
</evidence>
<feature type="region of interest" description="Disordered" evidence="13">
    <location>
        <begin position="379"/>
        <end position="493"/>
    </location>
</feature>
<dbReference type="PROSITE" id="PS50088">
    <property type="entry name" value="ANK_REPEAT"/>
    <property type="match status" value="3"/>
</dbReference>
<dbReference type="Pfam" id="PF00023">
    <property type="entry name" value="Ank"/>
    <property type="match status" value="1"/>
</dbReference>
<keyword evidence="11" id="KW-0407">Ion channel</keyword>
<dbReference type="GO" id="GO:0005886">
    <property type="term" value="C:plasma membrane"/>
    <property type="evidence" value="ECO:0007669"/>
    <property type="project" value="UniProtKB-SubCell"/>
</dbReference>
<evidence type="ECO:0000256" key="7">
    <source>
        <dbReference type="ARBA" id="ARBA00022837"/>
    </source>
</evidence>
<feature type="transmembrane region" description="Helical" evidence="14">
    <location>
        <begin position="658"/>
        <end position="681"/>
    </location>
</feature>
<evidence type="ECO:0000256" key="4">
    <source>
        <dbReference type="ARBA" id="ARBA00022568"/>
    </source>
</evidence>
<name>A0A0M0JI95_9EUKA</name>
<dbReference type="Pfam" id="PF12796">
    <property type="entry name" value="Ank_2"/>
    <property type="match status" value="1"/>
</dbReference>
<feature type="repeat" description="ANK" evidence="12">
    <location>
        <begin position="199"/>
        <end position="231"/>
    </location>
</feature>
<dbReference type="InterPro" id="IPR002110">
    <property type="entry name" value="Ankyrin_rpt"/>
</dbReference>
<evidence type="ECO:0000256" key="13">
    <source>
        <dbReference type="SAM" id="MobiDB-lite"/>
    </source>
</evidence>
<sequence>MPVTFSRRDGVPNGLSKIDEKEDDDLPPPQDLPNPAATKLTRRTSKIQIGPFGQISMSSLIQACAEGNLDGVEGALAALDSPEMINQDRDAWAGSMAIHWAAYTGNAAVVNALLCAKADPRLTNKRYTEVALHLAARYNRTTAVVGLLVEAAPDSIELQNAKGNTPLHEAAYEGRAHIVEELLKRGANIEACNDAYSRGGLTPLLAAAEYGHASTVRLLLDWRADATTAPLQSRQMRSLSAHQAGLVGQLPSSSFAQGRAPTSSRLLASGRRASTHHRIDLVPASSDLSDLYEFRLPGYGALSVAITAGQLLVALMLLEHTLFTRGFCPAIFTREHSERVVRMWAIDRPGSDTKSALSQAEMARLFCLLVLCSRPEGAPPLRARSRRAAPRGPHRMMSATSHAASAEMLGSHVMLGSPDPKQARRQVEQHEQLASADRTGDRAGDPSTPQPRRKGVRLAEAPVSSERSDETDEADEDEEGDDQSFESVGGRPPNPVLLSLEIAAAMLGETGRFQRDRVVCDRLLSASTLLQHIASGLVEGAVRAADEKEEANRSFNPWRTGTDPVEPRIARDFFVRMSLPLAAEHELKVFVSNPFVYSHLVHLFFPEAKTSSRALSAAGADHGGGAVRSAQDGGGASQRRCPERCPPFLSWHSLRETLLTTALMLGHVIALPLLLVVPRWMEIEIEERLRKAITDRRLPIGIVWFFPSGRFALWCLATAGLAALVTTLPAPPLASTDRSSGELPNLEGVPLAVVSPLGVLYADLLLLSYALGWALGELSDLLTTASWWFYIRDIFNVVDILLVVGMLATLGTRLALTHGVVAGEAAQAIALPCQALTAWLAWLRLLQLLFIFPRTGPLLIMTIRMLEDLWQFLMLAAFVLIAFGSAFFVLIVAPLDAKTHVEADSGTSSGQFDGPLSAKLSFAGVLTLLMEGTMDGEPDRIMGLEISPSVYGFTWLMMALFGIVVVLLLLNLLIARFAKTFDLIYENVDSNFKVQFARVVLKGAGEVVPQGSQELVPPPFNLIRLTLLSLYALGSAIFALLNTALGLELSWGGRHSRRESISTQSPTRPEGDSISVEYSALDKSEHELVDDCSLSVFEARKVHQFMRKATSPEVCLYPAAVETWVQRRKYDVSPEERWRAGIASQLGIGTQIHEVEMAVHQRNRRDEESGGYAAGEASVAVGQGRKSASPSTATSTADTDTEAMGAMLRTLLAKMGAQEQMIRQLQAEVRDRRFSS</sequence>
<keyword evidence="5 14" id="KW-0812">Transmembrane</keyword>
<evidence type="ECO:0000256" key="9">
    <source>
        <dbReference type="ARBA" id="ARBA00023065"/>
    </source>
</evidence>
<feature type="compositionally biased region" description="Basic residues" evidence="13">
    <location>
        <begin position="383"/>
        <end position="394"/>
    </location>
</feature>
<feature type="transmembrane region" description="Helical" evidence="14">
    <location>
        <begin position="828"/>
        <end position="852"/>
    </location>
</feature>
<dbReference type="PANTHER" id="PTHR10582">
    <property type="entry name" value="TRANSIENT RECEPTOR POTENTIAL ION CHANNEL PROTEIN"/>
    <property type="match status" value="1"/>
</dbReference>
<feature type="transmembrane region" description="Helical" evidence="14">
    <location>
        <begin position="950"/>
        <end position="974"/>
    </location>
</feature>
<keyword evidence="10 14" id="KW-0472">Membrane</keyword>
<reference evidence="17" key="1">
    <citation type="journal article" date="2015" name="PLoS Genet.">
        <title>Genome Sequence and Transcriptome Analyses of Chrysochromulina tobin: Metabolic Tools for Enhanced Algal Fitness in the Prominent Order Prymnesiales (Haptophyceae).</title>
        <authorList>
            <person name="Hovde B.T."/>
            <person name="Deodato C.R."/>
            <person name="Hunsperger H.M."/>
            <person name="Ryken S.A."/>
            <person name="Yost W."/>
            <person name="Jha R.K."/>
            <person name="Patterson J."/>
            <person name="Monnat R.J. Jr."/>
            <person name="Barlow S.B."/>
            <person name="Starkenburg S.R."/>
            <person name="Cattolico R.A."/>
        </authorList>
    </citation>
    <scope>NUCLEOTIDE SEQUENCE</scope>
    <source>
        <strain evidence="17">CCMP291</strain>
    </source>
</reference>
<feature type="transmembrane region" description="Helical" evidence="14">
    <location>
        <begin position="872"/>
        <end position="893"/>
    </location>
</feature>
<keyword evidence="8 14" id="KW-1133">Transmembrane helix</keyword>
<dbReference type="SUPFAM" id="SSF48403">
    <property type="entry name" value="Ankyrin repeat"/>
    <property type="match status" value="1"/>
</dbReference>
<proteinExistence type="predicted"/>
<dbReference type="SMART" id="SM00248">
    <property type="entry name" value="ANK"/>
    <property type="match status" value="5"/>
</dbReference>
<feature type="compositionally biased region" description="Acidic residues" evidence="13">
    <location>
        <begin position="469"/>
        <end position="484"/>
    </location>
</feature>
<feature type="domain" description="Ion transport" evidence="15">
    <location>
        <begin position="773"/>
        <end position="987"/>
    </location>
</feature>
<accession>A0A0M0JI95</accession>
<dbReference type="AlphaFoldDB" id="A0A0M0JI95"/>
<keyword evidence="12" id="KW-0040">ANK repeat</keyword>
<feature type="compositionally biased region" description="Low complexity" evidence="13">
    <location>
        <begin position="1187"/>
        <end position="1198"/>
    </location>
</feature>
<dbReference type="InterPro" id="IPR005821">
    <property type="entry name" value="Ion_trans_dom"/>
</dbReference>
<evidence type="ECO:0000259" key="15">
    <source>
        <dbReference type="Pfam" id="PF00520"/>
    </source>
</evidence>
<dbReference type="PANTHER" id="PTHR10582:SF2">
    <property type="entry name" value="INACTIVE"/>
    <property type="match status" value="1"/>
</dbReference>
<evidence type="ECO:0000256" key="5">
    <source>
        <dbReference type="ARBA" id="ARBA00022692"/>
    </source>
</evidence>
<evidence type="ECO:0000256" key="6">
    <source>
        <dbReference type="ARBA" id="ARBA00022737"/>
    </source>
</evidence>
<dbReference type="InterPro" id="IPR024862">
    <property type="entry name" value="TRPV"/>
</dbReference>
<comment type="subcellular location">
    <subcellularLocation>
        <location evidence="1">Cell membrane</location>
        <topology evidence="1">Multi-pass membrane protein</topology>
    </subcellularLocation>
</comment>
<dbReference type="Pfam" id="PF00520">
    <property type="entry name" value="Ion_trans"/>
    <property type="match status" value="1"/>
</dbReference>
<keyword evidence="2" id="KW-0813">Transport</keyword>
<keyword evidence="9" id="KW-0406">Ion transport</keyword>
<feature type="repeat" description="ANK" evidence="12">
    <location>
        <begin position="162"/>
        <end position="194"/>
    </location>
</feature>
<feature type="compositionally biased region" description="Basic and acidic residues" evidence="13">
    <location>
        <begin position="421"/>
        <end position="431"/>
    </location>
</feature>
<feature type="region of interest" description="Disordered" evidence="13">
    <location>
        <begin position="1"/>
        <end position="37"/>
    </location>
</feature>
<dbReference type="EMBL" id="JWZX01002867">
    <property type="protein sequence ID" value="KOO26331.1"/>
    <property type="molecule type" value="Genomic_DNA"/>
</dbReference>
<feature type="transmembrane region" description="Helical" evidence="14">
    <location>
        <begin position="711"/>
        <end position="730"/>
    </location>
</feature>
<evidence type="ECO:0000256" key="11">
    <source>
        <dbReference type="ARBA" id="ARBA00023303"/>
    </source>
</evidence>
<keyword evidence="17" id="KW-1185">Reference proteome</keyword>
<keyword evidence="3" id="KW-1003">Cell membrane</keyword>
<evidence type="ECO:0000256" key="1">
    <source>
        <dbReference type="ARBA" id="ARBA00004651"/>
    </source>
</evidence>
<gene>
    <name evidence="16" type="ORF">Ctob_003789</name>
</gene>
<keyword evidence="7" id="KW-0106">Calcium</keyword>
<dbReference type="GO" id="GO:0005216">
    <property type="term" value="F:monoatomic ion channel activity"/>
    <property type="evidence" value="ECO:0007669"/>
    <property type="project" value="InterPro"/>
</dbReference>
<evidence type="ECO:0000313" key="17">
    <source>
        <dbReference type="Proteomes" id="UP000037460"/>
    </source>
</evidence>
<dbReference type="OrthoDB" id="448455at2759"/>
<comment type="caution">
    <text evidence="16">The sequence shown here is derived from an EMBL/GenBank/DDBJ whole genome shotgun (WGS) entry which is preliminary data.</text>
</comment>
<keyword evidence="6" id="KW-0677">Repeat</keyword>
<evidence type="ECO:0000256" key="14">
    <source>
        <dbReference type="SAM" id="Phobius"/>
    </source>
</evidence>
<evidence type="ECO:0000256" key="2">
    <source>
        <dbReference type="ARBA" id="ARBA00022448"/>
    </source>
</evidence>
<dbReference type="Gene3D" id="1.25.40.20">
    <property type="entry name" value="Ankyrin repeat-containing domain"/>
    <property type="match status" value="1"/>
</dbReference>
<feature type="transmembrane region" description="Helical" evidence="14">
    <location>
        <begin position="1022"/>
        <end position="1047"/>
    </location>
</feature>
<protein>
    <submittedName>
        <fullName evidence="16">Ankyrin repeat protein</fullName>
    </submittedName>
</protein>
<dbReference type="InterPro" id="IPR036770">
    <property type="entry name" value="Ankyrin_rpt-contain_sf"/>
</dbReference>
<evidence type="ECO:0000256" key="10">
    <source>
        <dbReference type="ARBA" id="ARBA00023136"/>
    </source>
</evidence>
<feature type="transmembrane region" description="Helical" evidence="14">
    <location>
        <begin position="794"/>
        <end position="816"/>
    </location>
</feature>